<dbReference type="Proteomes" id="UP000235786">
    <property type="component" value="Unassembled WGS sequence"/>
</dbReference>
<gene>
    <name evidence="8" type="ORF">L207DRAFT_485764</name>
</gene>
<dbReference type="OrthoDB" id="45007at2759"/>
<feature type="signal peptide" evidence="3">
    <location>
        <begin position="1"/>
        <end position="19"/>
    </location>
</feature>
<evidence type="ECO:0000259" key="5">
    <source>
        <dbReference type="Pfam" id="PF00149"/>
    </source>
</evidence>
<name>A0A2J6RUT7_HYAVF</name>
<evidence type="ECO:0000256" key="1">
    <source>
        <dbReference type="ARBA" id="ARBA00022729"/>
    </source>
</evidence>
<feature type="domain" description="Calcineurin-like phosphoesterase" evidence="5">
    <location>
        <begin position="166"/>
        <end position="397"/>
    </location>
</feature>
<dbReference type="EC" id="3.1.3.2" evidence="3"/>
<dbReference type="InterPro" id="IPR015914">
    <property type="entry name" value="PAPs_N"/>
</dbReference>
<keyword evidence="3" id="KW-0378">Hydrolase</keyword>
<evidence type="ECO:0000256" key="3">
    <source>
        <dbReference type="RuleBase" id="RU361203"/>
    </source>
</evidence>
<dbReference type="Pfam" id="PF14008">
    <property type="entry name" value="Metallophos_C"/>
    <property type="match status" value="1"/>
</dbReference>
<dbReference type="STRING" id="1149755.A0A2J6RUT7"/>
<dbReference type="CDD" id="cd00839">
    <property type="entry name" value="MPP_PAPs"/>
    <property type="match status" value="1"/>
</dbReference>
<feature type="region of interest" description="Disordered" evidence="4">
    <location>
        <begin position="504"/>
        <end position="526"/>
    </location>
</feature>
<evidence type="ECO:0000313" key="8">
    <source>
        <dbReference type="EMBL" id="PMD42282.1"/>
    </source>
</evidence>
<evidence type="ECO:0000259" key="7">
    <source>
        <dbReference type="Pfam" id="PF16656"/>
    </source>
</evidence>
<dbReference type="GO" id="GO:0003993">
    <property type="term" value="F:acid phosphatase activity"/>
    <property type="evidence" value="ECO:0007669"/>
    <property type="project" value="UniProtKB-EC"/>
</dbReference>
<feature type="chain" id="PRO_5014211951" description="Purple acid phosphatase" evidence="3">
    <location>
        <begin position="20"/>
        <end position="581"/>
    </location>
</feature>
<keyword evidence="1 3" id="KW-0732">Signal</keyword>
<comment type="similarity">
    <text evidence="3">Belongs to the metallophosphoesterase superfamily. Purple acid phosphatase family.</text>
</comment>
<dbReference type="PANTHER" id="PTHR45867">
    <property type="entry name" value="PURPLE ACID PHOSPHATASE"/>
    <property type="match status" value="1"/>
</dbReference>
<evidence type="ECO:0000256" key="2">
    <source>
        <dbReference type="ARBA" id="ARBA00023180"/>
    </source>
</evidence>
<feature type="domain" description="Purple acid phosphatase C-terminal" evidence="6">
    <location>
        <begin position="419"/>
        <end position="480"/>
    </location>
</feature>
<dbReference type="InterPro" id="IPR041792">
    <property type="entry name" value="MPP_PAP"/>
</dbReference>
<dbReference type="Pfam" id="PF16656">
    <property type="entry name" value="Pur_ac_phosph_N"/>
    <property type="match status" value="1"/>
</dbReference>
<accession>A0A2J6RUT7</accession>
<dbReference type="InterPro" id="IPR025733">
    <property type="entry name" value="PAPs_C"/>
</dbReference>
<proteinExistence type="inferred from homology"/>
<dbReference type="SUPFAM" id="SSF49363">
    <property type="entry name" value="Purple acid phosphatase, N-terminal domain"/>
    <property type="match status" value="1"/>
</dbReference>
<dbReference type="InterPro" id="IPR008963">
    <property type="entry name" value="Purple_acid_Pase-like_N"/>
</dbReference>
<evidence type="ECO:0000259" key="6">
    <source>
        <dbReference type="Pfam" id="PF14008"/>
    </source>
</evidence>
<evidence type="ECO:0000313" key="9">
    <source>
        <dbReference type="Proteomes" id="UP000235786"/>
    </source>
</evidence>
<dbReference type="Pfam" id="PF00149">
    <property type="entry name" value="Metallophos"/>
    <property type="match status" value="1"/>
</dbReference>
<dbReference type="InterPro" id="IPR004843">
    <property type="entry name" value="Calcineurin-like_PHP"/>
</dbReference>
<keyword evidence="9" id="KW-1185">Reference proteome</keyword>
<dbReference type="AlphaFoldDB" id="A0A2J6RUT7"/>
<dbReference type="GO" id="GO:0046872">
    <property type="term" value="F:metal ion binding"/>
    <property type="evidence" value="ECO:0007669"/>
    <property type="project" value="InterPro"/>
</dbReference>
<dbReference type="PANTHER" id="PTHR45867:SF10">
    <property type="entry name" value="PURPLE ACID PHOSPHATASE"/>
    <property type="match status" value="1"/>
</dbReference>
<evidence type="ECO:0000256" key="4">
    <source>
        <dbReference type="SAM" id="MobiDB-lite"/>
    </source>
</evidence>
<organism evidence="8 9">
    <name type="scientific">Hyaloscypha variabilis (strain UAMH 11265 / GT02V1 / F)</name>
    <name type="common">Meliniomyces variabilis</name>
    <dbReference type="NCBI Taxonomy" id="1149755"/>
    <lineage>
        <taxon>Eukaryota</taxon>
        <taxon>Fungi</taxon>
        <taxon>Dikarya</taxon>
        <taxon>Ascomycota</taxon>
        <taxon>Pezizomycotina</taxon>
        <taxon>Leotiomycetes</taxon>
        <taxon>Helotiales</taxon>
        <taxon>Hyaloscyphaceae</taxon>
        <taxon>Hyaloscypha</taxon>
        <taxon>Hyaloscypha variabilis</taxon>
    </lineage>
</organism>
<protein>
    <recommendedName>
        <fullName evidence="3">Purple acid phosphatase</fullName>
        <ecNumber evidence="3">3.1.3.2</ecNumber>
    </recommendedName>
</protein>
<feature type="domain" description="Purple acid phosphatase N-terminal" evidence="7">
    <location>
        <begin position="34"/>
        <end position="121"/>
    </location>
</feature>
<dbReference type="EMBL" id="KZ613943">
    <property type="protein sequence ID" value="PMD42282.1"/>
    <property type="molecule type" value="Genomic_DNA"/>
</dbReference>
<dbReference type="Gene3D" id="2.60.40.380">
    <property type="entry name" value="Purple acid phosphatase-like, N-terminal"/>
    <property type="match status" value="1"/>
</dbReference>
<keyword evidence="2" id="KW-0325">Glycoprotein</keyword>
<dbReference type="InterPro" id="IPR029052">
    <property type="entry name" value="Metallo-depent_PP-like"/>
</dbReference>
<dbReference type="Gene3D" id="3.60.21.10">
    <property type="match status" value="1"/>
</dbReference>
<comment type="catalytic activity">
    <reaction evidence="3">
        <text>a phosphate monoester + H2O = an alcohol + phosphate</text>
        <dbReference type="Rhea" id="RHEA:15017"/>
        <dbReference type="ChEBI" id="CHEBI:15377"/>
        <dbReference type="ChEBI" id="CHEBI:30879"/>
        <dbReference type="ChEBI" id="CHEBI:43474"/>
        <dbReference type="ChEBI" id="CHEBI:67140"/>
        <dbReference type="EC" id="3.1.3.2"/>
    </reaction>
</comment>
<sequence>MRSFTQLFVAATVFTRVLAQYSDGYETVNLPTDPVQIRLAYQGPFAMIVSWNTFEQLPNPTVSYGTDPDDLSLSASSSVSVTYPTSLTYNNHVNITGLSPFTTYYYLPQYSNATTPYSFTTARAAGDMTSFTVGVVVDMGTFGPLGLSTTVGNGAANPLRPGEQTTITALTELIDSYEFLVHAGDISYADAWLKEEIQDYIAATTIAQGAVVYEHILNAFYDELEQVTSSKPYMVNPGNHEANCDNGGTTNTTSGVKYTESICMVGQTNFTGYINHFRMPSGPSGGLGNMWYSYDYGMAHFVHIDTETDLGNGVPGPDQGSTEFAGPFGTYNQQIDWFANDLASVNRTLTPWVVVFGHRGILSWYLSSTTNPTVQTAFEGLLYQYSVDVYINGHAHLYERTVPIYDGVIDPNGLNNPRAPMYLTNGAAGHYDGLDTFGAIEPYSAYHTVADYSWATLTFINSTYMSLDGRWSANNTVFDSALLYKAHTAVVSTSTSSSASAAATSSTVQSSGSVPPTTTTSSAMTTTSGVVGPTYTNFSGLGHLLIYLLGVHQGDIGSAGTWYNAVGQSGKCKLPPSRARS</sequence>
<dbReference type="SUPFAM" id="SSF56300">
    <property type="entry name" value="Metallo-dependent phosphatases"/>
    <property type="match status" value="1"/>
</dbReference>
<reference evidence="8 9" key="1">
    <citation type="submission" date="2016-04" db="EMBL/GenBank/DDBJ databases">
        <title>A degradative enzymes factory behind the ericoid mycorrhizal symbiosis.</title>
        <authorList>
            <consortium name="DOE Joint Genome Institute"/>
            <person name="Martino E."/>
            <person name="Morin E."/>
            <person name="Grelet G."/>
            <person name="Kuo A."/>
            <person name="Kohler A."/>
            <person name="Daghino S."/>
            <person name="Barry K."/>
            <person name="Choi C."/>
            <person name="Cichocki N."/>
            <person name="Clum A."/>
            <person name="Copeland A."/>
            <person name="Hainaut M."/>
            <person name="Haridas S."/>
            <person name="Labutti K."/>
            <person name="Lindquist E."/>
            <person name="Lipzen A."/>
            <person name="Khouja H.-R."/>
            <person name="Murat C."/>
            <person name="Ohm R."/>
            <person name="Olson A."/>
            <person name="Spatafora J."/>
            <person name="Veneault-Fourrey C."/>
            <person name="Henrissat B."/>
            <person name="Grigoriev I."/>
            <person name="Martin F."/>
            <person name="Perotto S."/>
        </authorList>
    </citation>
    <scope>NUCLEOTIDE SEQUENCE [LARGE SCALE GENOMIC DNA]</scope>
    <source>
        <strain evidence="8 9">F</strain>
    </source>
</reference>